<feature type="compositionally biased region" description="Polar residues" evidence="1">
    <location>
        <begin position="51"/>
        <end position="64"/>
    </location>
</feature>
<feature type="compositionally biased region" description="Acidic residues" evidence="1">
    <location>
        <begin position="427"/>
        <end position="459"/>
    </location>
</feature>
<organism evidence="3 4">
    <name type="scientific">Zalerion maritima</name>
    <dbReference type="NCBI Taxonomy" id="339359"/>
    <lineage>
        <taxon>Eukaryota</taxon>
        <taxon>Fungi</taxon>
        <taxon>Dikarya</taxon>
        <taxon>Ascomycota</taxon>
        <taxon>Pezizomycotina</taxon>
        <taxon>Sordariomycetes</taxon>
        <taxon>Lulworthiomycetidae</taxon>
        <taxon>Lulworthiales</taxon>
        <taxon>Lulworthiaceae</taxon>
        <taxon>Zalerion</taxon>
    </lineage>
</organism>
<name>A0AAD5WMM3_9PEZI</name>
<feature type="compositionally biased region" description="Acidic residues" evidence="1">
    <location>
        <begin position="479"/>
        <end position="492"/>
    </location>
</feature>
<protein>
    <recommendedName>
        <fullName evidence="2">Inner kinetochore subunit AME1 domain-containing protein</fullName>
    </recommendedName>
</protein>
<comment type="caution">
    <text evidence="3">The sequence shown here is derived from an EMBL/GenBank/DDBJ whole genome shotgun (WGS) entry which is preliminary data.</text>
</comment>
<feature type="compositionally biased region" description="Polar residues" evidence="1">
    <location>
        <begin position="111"/>
        <end position="121"/>
    </location>
</feature>
<dbReference type="Pfam" id="PF20994">
    <property type="entry name" value="CENPU"/>
    <property type="match status" value="1"/>
</dbReference>
<reference evidence="3" key="1">
    <citation type="submission" date="2022-07" db="EMBL/GenBank/DDBJ databases">
        <title>Draft genome sequence of Zalerion maritima ATCC 34329, a (micro)plastics degrading marine fungus.</title>
        <authorList>
            <person name="Paco A."/>
            <person name="Goncalves M.F.M."/>
            <person name="Rocha-Santos T.A.P."/>
            <person name="Alves A."/>
        </authorList>
    </citation>
    <scope>NUCLEOTIDE SEQUENCE</scope>
    <source>
        <strain evidence="3">ATCC 34329</strain>
    </source>
</reference>
<feature type="compositionally biased region" description="Pro residues" evidence="1">
    <location>
        <begin position="37"/>
        <end position="49"/>
    </location>
</feature>
<accession>A0AAD5WMM3</accession>
<evidence type="ECO:0000256" key="1">
    <source>
        <dbReference type="SAM" id="MobiDB-lite"/>
    </source>
</evidence>
<feature type="compositionally biased region" description="Acidic residues" evidence="1">
    <location>
        <begin position="541"/>
        <end position="562"/>
    </location>
</feature>
<dbReference type="InterPro" id="IPR048743">
    <property type="entry name" value="AME1"/>
</dbReference>
<feature type="domain" description="Inner kinetochore subunit AME1" evidence="2">
    <location>
        <begin position="642"/>
        <end position="832"/>
    </location>
</feature>
<dbReference type="Proteomes" id="UP001201980">
    <property type="component" value="Unassembled WGS sequence"/>
</dbReference>
<sequence length="840" mass="92443">MASREERMSQRMRGAQRHQVGDISFGPLFPVAEEAPPAQPQQPTAPPPVTSSNTRSTPNASNISVKRARLATDPSPLAPNQPVRRRSPRNQGSARSSQGPSSQGREDPYSMPNTSNESVETAKSAYSEGRAPGTTSSQAKRRAASRPPIMSLAQALEDNAEDELESLPDPVPRRFVRSPVEEVTESPLNAPGSGHRRRVTAIGSSSVAQSTNRLQQIVAKEDELTAGLDSFVSSSPLVRKTRRSTTSAIPRSLRISGVGPSPLAAGADELDELSPEQAKYGVVEEVNGEPVEIDHDETTELLRGGQDILRRGMVETSPILDSGGFELPDLSQLQPLAEEEDPAEADENAEEINDAEAAQALRRKKPRTSLPPAAPESPDLSSPPKRRGRRKRRELEPSPPEAPAEEQAEAPPKRRGRKKKEQPPAEPEPESEIEVAEPEPEPEADPEVEPEVGPEPEPEMVEKKVPGRRGRKKRQQEPQPEEADVESEVEEEAGPRPRRSTRKSTEGDQSSVLQDEAAREVAKLAPVAGKRGRKRKAIEPESVEEPEPASEPEAEAEPEPEPEPQVNDQAEERPRKKSRKSQDHAQPSRRRKTQDGQKTLAIKKSGAKGGIPITVQRFARIPFATEDKEDDILQSDIPFVNHLGVNIVDVVAQVCEELLGANLAALETALVEGDNDRQTKKELRVKYKALEAYQEELQTRLLEHAVALDNLYGLQKRVRVVQKEKLMLRDEILEVRRERDEVEVRMDAVRVGHERDGRVALHQIGLSTNMHNVDLALEAGNQADELTSAQKKVADLNNLELMIEMVVDEASSKSRSGGALKQIREFNAFLERAAGALERR</sequence>
<proteinExistence type="predicted"/>
<keyword evidence="4" id="KW-1185">Reference proteome</keyword>
<gene>
    <name evidence="3" type="ORF">MKZ38_008672</name>
</gene>
<evidence type="ECO:0000313" key="3">
    <source>
        <dbReference type="EMBL" id="KAJ2893464.1"/>
    </source>
</evidence>
<feature type="compositionally biased region" description="Acidic residues" evidence="1">
    <location>
        <begin position="337"/>
        <end position="354"/>
    </location>
</feature>
<dbReference type="AlphaFoldDB" id="A0AAD5WMM3"/>
<evidence type="ECO:0000259" key="2">
    <source>
        <dbReference type="Pfam" id="PF20994"/>
    </source>
</evidence>
<evidence type="ECO:0000313" key="4">
    <source>
        <dbReference type="Proteomes" id="UP001201980"/>
    </source>
</evidence>
<dbReference type="EMBL" id="JAKWBI020000603">
    <property type="protein sequence ID" value="KAJ2893464.1"/>
    <property type="molecule type" value="Genomic_DNA"/>
</dbReference>
<feature type="region of interest" description="Disordered" evidence="1">
    <location>
        <begin position="1"/>
        <end position="198"/>
    </location>
</feature>
<feature type="region of interest" description="Disordered" evidence="1">
    <location>
        <begin position="313"/>
        <end position="606"/>
    </location>
</feature>
<feature type="compositionally biased region" description="Polar residues" evidence="1">
    <location>
        <begin position="89"/>
        <end position="103"/>
    </location>
</feature>